<dbReference type="VEuPathDB" id="ToxoDB:TGFOU_366570"/>
<feature type="compositionally biased region" description="Basic and acidic residues" evidence="1">
    <location>
        <begin position="24"/>
        <end position="49"/>
    </location>
</feature>
<evidence type="ECO:0000313" key="3">
    <source>
        <dbReference type="Proteomes" id="UP000028838"/>
    </source>
</evidence>
<comment type="caution">
    <text evidence="2">The sequence shown here is derived from an EMBL/GenBank/DDBJ whole genome shotgun (WGS) entry which is preliminary data.</text>
</comment>
<reference evidence="2 3" key="1">
    <citation type="submission" date="2014-07" db="EMBL/GenBank/DDBJ databases">
        <authorList>
            <person name="Sibley D."/>
            <person name="Venepally P."/>
            <person name="Karamycheva S."/>
            <person name="Hadjithomas M."/>
            <person name="Khan A."/>
            <person name="Brunk B."/>
            <person name="Roos D."/>
            <person name="Caler E."/>
            <person name="Lorenzi H."/>
        </authorList>
    </citation>
    <scope>NUCLEOTIDE SEQUENCE [LARGE SCALE GENOMIC DNA]</scope>
    <source>
        <strain evidence="2 3">FOU</strain>
    </source>
</reference>
<name>A0A086JXS9_TOXGO</name>
<organism evidence="2 3">
    <name type="scientific">Toxoplasma gondii FOU</name>
    <dbReference type="NCBI Taxonomy" id="943167"/>
    <lineage>
        <taxon>Eukaryota</taxon>
        <taxon>Sar</taxon>
        <taxon>Alveolata</taxon>
        <taxon>Apicomplexa</taxon>
        <taxon>Conoidasida</taxon>
        <taxon>Coccidia</taxon>
        <taxon>Eucoccidiorida</taxon>
        <taxon>Eimeriorina</taxon>
        <taxon>Sarcocystidae</taxon>
        <taxon>Toxoplasma</taxon>
    </lineage>
</organism>
<dbReference type="AlphaFoldDB" id="A0A086JXS9"/>
<evidence type="ECO:0000256" key="1">
    <source>
        <dbReference type="SAM" id="MobiDB-lite"/>
    </source>
</evidence>
<accession>A0A086JXS9</accession>
<protein>
    <submittedName>
        <fullName evidence="2">Uncharacterized protein</fullName>
    </submittedName>
</protein>
<gene>
    <name evidence="2" type="ORF">TGFOU_366570</name>
</gene>
<sequence length="117" mass="13882">MCAVPMESEVTRATVFSHAPRNRHSGERYDSNLFTRNEKNRRCQEEARLSKHQQTKGKENWSWSPLKKVLSQDHISKLKYTIHVYEHMVWMVEARVKCGQTKKDAANMFERETEEID</sequence>
<dbReference type="Proteomes" id="UP000028838">
    <property type="component" value="Unassembled WGS sequence"/>
</dbReference>
<evidence type="ECO:0000313" key="2">
    <source>
        <dbReference type="EMBL" id="KFG36947.1"/>
    </source>
</evidence>
<proteinExistence type="predicted"/>
<feature type="region of interest" description="Disordered" evidence="1">
    <location>
        <begin position="16"/>
        <end position="61"/>
    </location>
</feature>
<dbReference type="EMBL" id="AEYH02002621">
    <property type="protein sequence ID" value="KFG36947.1"/>
    <property type="molecule type" value="Genomic_DNA"/>
</dbReference>